<gene>
    <name evidence="2" type="ORF">H8B15_01870</name>
</gene>
<feature type="chain" id="PRO_5046541290" evidence="1">
    <location>
        <begin position="19"/>
        <end position="168"/>
    </location>
</feature>
<reference evidence="2 3" key="1">
    <citation type="submission" date="2020-08" db="EMBL/GenBank/DDBJ databases">
        <title>Hymenobacter sp.</title>
        <authorList>
            <person name="Kim M.K."/>
        </authorList>
    </citation>
    <scope>NUCLEOTIDE SEQUENCE [LARGE SCALE GENOMIC DNA]</scope>
    <source>
        <strain evidence="2 3">BT507</strain>
    </source>
</reference>
<organism evidence="2 3">
    <name type="scientific">Hymenobacter citatus</name>
    <dbReference type="NCBI Taxonomy" id="2763506"/>
    <lineage>
        <taxon>Bacteria</taxon>
        <taxon>Pseudomonadati</taxon>
        <taxon>Bacteroidota</taxon>
        <taxon>Cytophagia</taxon>
        <taxon>Cytophagales</taxon>
        <taxon>Hymenobacteraceae</taxon>
        <taxon>Hymenobacter</taxon>
    </lineage>
</organism>
<name>A0ABR7MEY4_9BACT</name>
<evidence type="ECO:0000313" key="3">
    <source>
        <dbReference type="Proteomes" id="UP000622017"/>
    </source>
</evidence>
<accession>A0ABR7MEY4</accession>
<keyword evidence="1" id="KW-0732">Signal</keyword>
<proteinExistence type="predicted"/>
<dbReference type="Proteomes" id="UP000622017">
    <property type="component" value="Unassembled WGS sequence"/>
</dbReference>
<protein>
    <submittedName>
        <fullName evidence="2">DUF4920 domain-containing protein</fullName>
    </submittedName>
</protein>
<dbReference type="InterPro" id="IPR032577">
    <property type="entry name" value="DUF4920"/>
</dbReference>
<feature type="signal peptide" evidence="1">
    <location>
        <begin position="1"/>
        <end position="18"/>
    </location>
</feature>
<comment type="caution">
    <text evidence="2">The sequence shown here is derived from an EMBL/GenBank/DDBJ whole genome shotgun (WGS) entry which is preliminary data.</text>
</comment>
<sequence length="168" mass="17845">MRYFLLAAFSLSCTLATAQAPKAPLTPAPGTHTALLATTQAQTYGAPVTPAGAVPVQQLQTVLAGRDSARVKLVGPIADVCKAEGCWLTMQPAPGQMMRVRFKDHAFFVPKDISGKTAVIEGVVVHETVSVAQQRHYAEDAGKSKQEIAAITAPVEQYNFIADGVRVQ</sequence>
<dbReference type="RefSeq" id="WP_187317951.1">
    <property type="nucleotide sequence ID" value="NZ_JACSCY010000001.1"/>
</dbReference>
<evidence type="ECO:0000313" key="2">
    <source>
        <dbReference type="EMBL" id="MBC6609650.1"/>
    </source>
</evidence>
<dbReference type="EMBL" id="JACSCY010000001">
    <property type="protein sequence ID" value="MBC6609650.1"/>
    <property type="molecule type" value="Genomic_DNA"/>
</dbReference>
<keyword evidence="3" id="KW-1185">Reference proteome</keyword>
<dbReference type="Pfam" id="PF16267">
    <property type="entry name" value="DUF4920"/>
    <property type="match status" value="1"/>
</dbReference>
<evidence type="ECO:0000256" key="1">
    <source>
        <dbReference type="SAM" id="SignalP"/>
    </source>
</evidence>